<dbReference type="EC" id="4.2.1.96" evidence="3"/>
<dbReference type="InterPro" id="IPR001533">
    <property type="entry name" value="Pterin_deHydtase"/>
</dbReference>
<accession>A0A7S2VUW8</accession>
<dbReference type="PANTHER" id="PTHR12599">
    <property type="entry name" value="PTERIN-4-ALPHA-CARBINOLAMINE DEHYDRATASE"/>
    <property type="match status" value="1"/>
</dbReference>
<name>A0A7S2VUW8_9EUKA</name>
<gene>
    <name evidence="6" type="ORF">NSPH01132_LOCUS268</name>
</gene>
<dbReference type="GO" id="GO:0006729">
    <property type="term" value="P:tetrahydrobiopterin biosynthetic process"/>
    <property type="evidence" value="ECO:0007669"/>
    <property type="project" value="InterPro"/>
</dbReference>
<reference evidence="6" key="1">
    <citation type="submission" date="2021-01" db="EMBL/GenBank/DDBJ databases">
        <authorList>
            <person name="Corre E."/>
            <person name="Pelletier E."/>
            <person name="Niang G."/>
            <person name="Scheremetjew M."/>
            <person name="Finn R."/>
            <person name="Kale V."/>
            <person name="Holt S."/>
            <person name="Cochrane G."/>
            <person name="Meng A."/>
            <person name="Brown T."/>
            <person name="Cohen L."/>
        </authorList>
    </citation>
    <scope>NUCLEOTIDE SEQUENCE</scope>
    <source>
        <strain evidence="6">BC52</strain>
    </source>
</reference>
<dbReference type="AlphaFoldDB" id="A0A7S2VUW8"/>
<dbReference type="InterPro" id="IPR036428">
    <property type="entry name" value="PCD_sf"/>
</dbReference>
<dbReference type="Gene3D" id="3.30.1360.20">
    <property type="entry name" value="Transcriptional coactivator/pterin dehydratase"/>
    <property type="match status" value="1"/>
</dbReference>
<sequence length="149" mass="16888">MQQAAGAPSLSCKESRVGMSQGLAELKCSACSGEVERLSSDAKDLEKYLAEIPEWDLIKEGDVPKIQREYRMKNFNVGIEFFGNIRDVAEAEKHHPDLYLEGYQRVTVKIYTHKVQGLTVNDFILAAKIDKLEPKLSKYHKSKAQRKES</sequence>
<evidence type="ECO:0000313" key="6">
    <source>
        <dbReference type="EMBL" id="CAD9650171.1"/>
    </source>
</evidence>
<organism evidence="6">
    <name type="scientific">Norrisiella sphaerica</name>
    <dbReference type="NCBI Taxonomy" id="552664"/>
    <lineage>
        <taxon>Eukaryota</taxon>
        <taxon>Sar</taxon>
        <taxon>Rhizaria</taxon>
        <taxon>Cercozoa</taxon>
        <taxon>Chlorarachniophyceae</taxon>
        <taxon>Norrisiella</taxon>
    </lineage>
</organism>
<evidence type="ECO:0000256" key="5">
    <source>
        <dbReference type="ARBA" id="ARBA00030497"/>
    </source>
</evidence>
<keyword evidence="4" id="KW-0456">Lyase</keyword>
<comment type="similarity">
    <text evidence="2">Belongs to the pterin-4-alpha-carbinolamine dehydratase family.</text>
</comment>
<evidence type="ECO:0000256" key="4">
    <source>
        <dbReference type="ARBA" id="ARBA00023239"/>
    </source>
</evidence>
<comment type="catalytic activity">
    <reaction evidence="1">
        <text>(4aS,6R)-4a-hydroxy-L-erythro-5,6,7,8-tetrahydrobiopterin = (6R)-L-erythro-6,7-dihydrobiopterin + H2O</text>
        <dbReference type="Rhea" id="RHEA:11920"/>
        <dbReference type="ChEBI" id="CHEBI:15377"/>
        <dbReference type="ChEBI" id="CHEBI:15642"/>
        <dbReference type="ChEBI" id="CHEBI:43120"/>
        <dbReference type="EC" id="4.2.1.96"/>
    </reaction>
</comment>
<dbReference type="Pfam" id="PF01329">
    <property type="entry name" value="Pterin_4a"/>
    <property type="match status" value="1"/>
</dbReference>
<dbReference type="SUPFAM" id="SSF55248">
    <property type="entry name" value="PCD-like"/>
    <property type="match status" value="1"/>
</dbReference>
<protein>
    <recommendedName>
        <fullName evidence="3">4a-hydroxytetrahydrobiopterin dehydratase</fullName>
        <ecNumber evidence="3">4.2.1.96</ecNumber>
    </recommendedName>
    <alternativeName>
        <fullName evidence="5">4-alpha-hydroxy-tetrahydropterin dehydratase</fullName>
    </alternativeName>
</protein>
<proteinExistence type="inferred from homology"/>
<dbReference type="PANTHER" id="PTHR12599:SF0">
    <property type="entry name" value="PTERIN-4-ALPHA-CARBINOLAMINE DEHYDRATASE"/>
    <property type="match status" value="1"/>
</dbReference>
<evidence type="ECO:0000256" key="1">
    <source>
        <dbReference type="ARBA" id="ARBA00001554"/>
    </source>
</evidence>
<evidence type="ECO:0000256" key="2">
    <source>
        <dbReference type="ARBA" id="ARBA00006472"/>
    </source>
</evidence>
<evidence type="ECO:0000256" key="3">
    <source>
        <dbReference type="ARBA" id="ARBA00013252"/>
    </source>
</evidence>
<dbReference type="GO" id="GO:0008124">
    <property type="term" value="F:4-alpha-hydroxytetrahydrobiopterin dehydratase activity"/>
    <property type="evidence" value="ECO:0007669"/>
    <property type="project" value="UniProtKB-EC"/>
</dbReference>
<dbReference type="EMBL" id="HBHC01000544">
    <property type="protein sequence ID" value="CAD9650171.1"/>
    <property type="molecule type" value="Transcribed_RNA"/>
</dbReference>